<proteinExistence type="predicted"/>
<evidence type="ECO:0000256" key="3">
    <source>
        <dbReference type="ARBA" id="ARBA00001966"/>
    </source>
</evidence>
<keyword evidence="9" id="KW-0786">Thiamine pyrophosphate</keyword>
<dbReference type="InterPro" id="IPR011766">
    <property type="entry name" value="TPP_enzyme_TPP-bd"/>
</dbReference>
<feature type="domain" description="Pyruvate ferredoxin oxidoreductase beta subunit C-terminal" evidence="11">
    <location>
        <begin position="212"/>
        <end position="277"/>
    </location>
</feature>
<dbReference type="EC" id="1.2.-.-" evidence="12"/>
<dbReference type="CDD" id="cd03375">
    <property type="entry name" value="TPP_OGFOR"/>
    <property type="match status" value="1"/>
</dbReference>
<dbReference type="InterPro" id="IPR029061">
    <property type="entry name" value="THDP-binding"/>
</dbReference>
<dbReference type="AlphaFoldDB" id="A0A1J5RJQ3"/>
<dbReference type="GO" id="GO:0046872">
    <property type="term" value="F:metal ion binding"/>
    <property type="evidence" value="ECO:0007669"/>
    <property type="project" value="UniProtKB-KW"/>
</dbReference>
<comment type="cofactor">
    <cofactor evidence="2">
        <name>thiamine diphosphate</name>
        <dbReference type="ChEBI" id="CHEBI:58937"/>
    </cofactor>
</comment>
<dbReference type="GO" id="GO:0016625">
    <property type="term" value="F:oxidoreductase activity, acting on the aldehyde or oxo group of donors, iron-sulfur protein as acceptor"/>
    <property type="evidence" value="ECO:0007669"/>
    <property type="project" value="UniProtKB-ARBA"/>
</dbReference>
<accession>A0A1J5RJQ3</accession>
<comment type="cofactor">
    <cofactor evidence="3">
        <name>[4Fe-4S] cluster</name>
        <dbReference type="ChEBI" id="CHEBI:49883"/>
    </cofactor>
</comment>
<reference evidence="12" key="1">
    <citation type="submission" date="2016-10" db="EMBL/GenBank/DDBJ databases">
        <title>Sequence of Gallionella enrichment culture.</title>
        <authorList>
            <person name="Poehlein A."/>
            <person name="Muehling M."/>
            <person name="Daniel R."/>
        </authorList>
    </citation>
    <scope>NUCLEOTIDE SEQUENCE</scope>
</reference>
<keyword evidence="5" id="KW-0460">Magnesium</keyword>
<organism evidence="12">
    <name type="scientific">mine drainage metagenome</name>
    <dbReference type="NCBI Taxonomy" id="410659"/>
    <lineage>
        <taxon>unclassified sequences</taxon>
        <taxon>metagenomes</taxon>
        <taxon>ecological metagenomes</taxon>
    </lineage>
</organism>
<protein>
    <submittedName>
        <fullName evidence="12">2-oxoglutarate oxidoreductase subunit KorB</fullName>
        <ecNumber evidence="12">1.2.-.-</ecNumber>
    </submittedName>
</protein>
<dbReference type="InterPro" id="IPR032686">
    <property type="entry name" value="PFO_beta_C"/>
</dbReference>
<dbReference type="NCBIfam" id="TIGR02177">
    <property type="entry name" value="PorB_KorB"/>
    <property type="match status" value="1"/>
</dbReference>
<evidence type="ECO:0000259" key="11">
    <source>
        <dbReference type="Pfam" id="PF12367"/>
    </source>
</evidence>
<dbReference type="Gene3D" id="3.40.50.970">
    <property type="match status" value="1"/>
</dbReference>
<sequence length="298" mass="32011">MSVECACPPIDPTVYTAKDFRSSLKPIWCPGCGDYGVVTALYRALSAIGRPPHEIAFISGIGCSSRIPGYTTAYGFNTVHGRALPIAQGIKMAKPELLVLAAGGDGDGFSIGGGHVPHAIRRNLDITYLVMDNQIYGLTKGQLSPTSARSTVTSSSVYGSIEEPVNPLLYVLAYGAGFVAQGVPADMDGLAKLIEEAIRYPGFAFVNIQSPCVTYGQEENQIKSQKAKMQKLADLGHDPSNRIRAMELASEYGTKLYTGVFYRNPNPPETYETALRRMQTALASKAKPLDALLTPEKA</sequence>
<dbReference type="InterPro" id="IPR011896">
    <property type="entry name" value="OFOB"/>
</dbReference>
<evidence type="ECO:0000256" key="8">
    <source>
        <dbReference type="ARBA" id="ARBA00023014"/>
    </source>
</evidence>
<dbReference type="PANTHER" id="PTHR48084">
    <property type="entry name" value="2-OXOGLUTARATE OXIDOREDUCTASE SUBUNIT KORB-RELATED"/>
    <property type="match status" value="1"/>
</dbReference>
<evidence type="ECO:0000256" key="4">
    <source>
        <dbReference type="ARBA" id="ARBA00022723"/>
    </source>
</evidence>
<evidence type="ECO:0000256" key="9">
    <source>
        <dbReference type="ARBA" id="ARBA00023052"/>
    </source>
</evidence>
<evidence type="ECO:0000256" key="1">
    <source>
        <dbReference type="ARBA" id="ARBA00001946"/>
    </source>
</evidence>
<gene>
    <name evidence="12" type="primary">korB_4</name>
    <name evidence="12" type="ORF">GALL_257500</name>
</gene>
<dbReference type="GO" id="GO:0045333">
    <property type="term" value="P:cellular respiration"/>
    <property type="evidence" value="ECO:0007669"/>
    <property type="project" value="UniProtKB-ARBA"/>
</dbReference>
<feature type="domain" description="Thiamine pyrophosphate enzyme TPP-binding" evidence="10">
    <location>
        <begin position="61"/>
        <end position="208"/>
    </location>
</feature>
<evidence type="ECO:0000259" key="10">
    <source>
        <dbReference type="Pfam" id="PF02775"/>
    </source>
</evidence>
<dbReference type="EMBL" id="MLJW01000235">
    <property type="protein sequence ID" value="OIQ92316.1"/>
    <property type="molecule type" value="Genomic_DNA"/>
</dbReference>
<evidence type="ECO:0000313" key="12">
    <source>
        <dbReference type="EMBL" id="OIQ92316.1"/>
    </source>
</evidence>
<evidence type="ECO:0000256" key="5">
    <source>
        <dbReference type="ARBA" id="ARBA00022842"/>
    </source>
</evidence>
<name>A0A1J5RJQ3_9ZZZZ</name>
<dbReference type="GO" id="GO:0030976">
    <property type="term" value="F:thiamine pyrophosphate binding"/>
    <property type="evidence" value="ECO:0007669"/>
    <property type="project" value="InterPro"/>
</dbReference>
<dbReference type="InterPro" id="IPR051457">
    <property type="entry name" value="2-oxoacid:Fd_oxidoreductase"/>
</dbReference>
<keyword evidence="6 12" id="KW-0560">Oxidoreductase</keyword>
<evidence type="ECO:0000256" key="7">
    <source>
        <dbReference type="ARBA" id="ARBA00023004"/>
    </source>
</evidence>
<dbReference type="Pfam" id="PF12367">
    <property type="entry name" value="PFO_beta_C"/>
    <property type="match status" value="1"/>
</dbReference>
<keyword evidence="8" id="KW-0411">Iron-sulfur</keyword>
<keyword evidence="4" id="KW-0479">Metal-binding</keyword>
<evidence type="ECO:0000256" key="6">
    <source>
        <dbReference type="ARBA" id="ARBA00023002"/>
    </source>
</evidence>
<dbReference type="PANTHER" id="PTHR48084:SF4">
    <property type="entry name" value="2-OXOGLUTARATE OXIDOREDUCTASE SUBUNIT KORB"/>
    <property type="match status" value="1"/>
</dbReference>
<dbReference type="Pfam" id="PF02775">
    <property type="entry name" value="TPP_enzyme_C"/>
    <property type="match status" value="1"/>
</dbReference>
<comment type="caution">
    <text evidence="12">The sequence shown here is derived from an EMBL/GenBank/DDBJ whole genome shotgun (WGS) entry which is preliminary data.</text>
</comment>
<dbReference type="SUPFAM" id="SSF52518">
    <property type="entry name" value="Thiamin diphosphate-binding fold (THDP-binding)"/>
    <property type="match status" value="1"/>
</dbReference>
<dbReference type="GO" id="GO:0051536">
    <property type="term" value="F:iron-sulfur cluster binding"/>
    <property type="evidence" value="ECO:0007669"/>
    <property type="project" value="UniProtKB-KW"/>
</dbReference>
<keyword evidence="7" id="KW-0408">Iron</keyword>
<comment type="cofactor">
    <cofactor evidence="1">
        <name>Mg(2+)</name>
        <dbReference type="ChEBI" id="CHEBI:18420"/>
    </cofactor>
</comment>
<evidence type="ECO:0000256" key="2">
    <source>
        <dbReference type="ARBA" id="ARBA00001964"/>
    </source>
</evidence>